<accession>A0A1X2GH81</accession>
<dbReference type="Proteomes" id="UP000242146">
    <property type="component" value="Unassembled WGS sequence"/>
</dbReference>
<dbReference type="AlphaFoldDB" id="A0A1X2GH81"/>
<dbReference type="EMBL" id="MCGT01000015">
    <property type="protein sequence ID" value="ORX53613.1"/>
    <property type="molecule type" value="Genomic_DNA"/>
</dbReference>
<name>A0A1X2GH81_9FUNG</name>
<keyword evidence="3" id="KW-1185">Reference proteome</keyword>
<gene>
    <name evidence="2" type="ORF">DM01DRAFT_1407758</name>
</gene>
<dbReference type="OrthoDB" id="2290892at2759"/>
<evidence type="ECO:0000256" key="1">
    <source>
        <dbReference type="SAM" id="MobiDB-lite"/>
    </source>
</evidence>
<evidence type="ECO:0000313" key="3">
    <source>
        <dbReference type="Proteomes" id="UP000242146"/>
    </source>
</evidence>
<feature type="compositionally biased region" description="Low complexity" evidence="1">
    <location>
        <begin position="42"/>
        <end position="59"/>
    </location>
</feature>
<protein>
    <submittedName>
        <fullName evidence="2">Uncharacterized protein</fullName>
    </submittedName>
</protein>
<proteinExistence type="predicted"/>
<comment type="caution">
    <text evidence="2">The sequence shown here is derived from an EMBL/GenBank/DDBJ whole genome shotgun (WGS) entry which is preliminary data.</text>
</comment>
<feature type="region of interest" description="Disordered" evidence="1">
    <location>
        <begin position="32"/>
        <end position="85"/>
    </location>
</feature>
<sequence length="238" mass="28537">MTMTNHRTDSHSITYIQNSLSNLMNRKRRFPMEKEPPPKRLSLTPLTNTTFPTKNTSTTVLKIPSQPIPTDEYTTEKRDSPSSNEQDVLRLYARYLQWEWVAIGTEQTVEQKKSEIKCHWDELQRTYNQAQYQKRLKDILPYDQDLLMHEWRSKHLGPIRRDLNRLVSQADLPSLSDYRLCDERLGQAIAHLERLEQYLFEDVYRKEMDKLNKCTCLMKEMKKEYLDIRYRCATWNLD</sequence>
<evidence type="ECO:0000313" key="2">
    <source>
        <dbReference type="EMBL" id="ORX53613.1"/>
    </source>
</evidence>
<reference evidence="2 3" key="1">
    <citation type="submission" date="2016-07" db="EMBL/GenBank/DDBJ databases">
        <title>Pervasive Adenine N6-methylation of Active Genes in Fungi.</title>
        <authorList>
            <consortium name="DOE Joint Genome Institute"/>
            <person name="Mondo S.J."/>
            <person name="Dannebaum R.O."/>
            <person name="Kuo R.C."/>
            <person name="Labutti K."/>
            <person name="Haridas S."/>
            <person name="Kuo A."/>
            <person name="Salamov A."/>
            <person name="Ahrendt S.R."/>
            <person name="Lipzen A."/>
            <person name="Sullivan W."/>
            <person name="Andreopoulos W.B."/>
            <person name="Clum A."/>
            <person name="Lindquist E."/>
            <person name="Daum C."/>
            <person name="Ramamoorthy G.K."/>
            <person name="Gryganskyi A."/>
            <person name="Culley D."/>
            <person name="Magnuson J.K."/>
            <person name="James T.Y."/>
            <person name="O'Malley M.A."/>
            <person name="Stajich J.E."/>
            <person name="Spatafora J.W."/>
            <person name="Visel A."/>
            <person name="Grigoriev I.V."/>
        </authorList>
    </citation>
    <scope>NUCLEOTIDE SEQUENCE [LARGE SCALE GENOMIC DNA]</scope>
    <source>
        <strain evidence="2 3">NRRL 3301</strain>
    </source>
</reference>
<organism evidence="2 3">
    <name type="scientific">Hesseltinella vesiculosa</name>
    <dbReference type="NCBI Taxonomy" id="101127"/>
    <lineage>
        <taxon>Eukaryota</taxon>
        <taxon>Fungi</taxon>
        <taxon>Fungi incertae sedis</taxon>
        <taxon>Mucoromycota</taxon>
        <taxon>Mucoromycotina</taxon>
        <taxon>Mucoromycetes</taxon>
        <taxon>Mucorales</taxon>
        <taxon>Cunninghamellaceae</taxon>
        <taxon>Hesseltinella</taxon>
    </lineage>
</organism>